<evidence type="ECO:0000313" key="3">
    <source>
        <dbReference type="Proteomes" id="UP001367922"/>
    </source>
</evidence>
<evidence type="ECO:0000313" key="2">
    <source>
        <dbReference type="EMBL" id="MEI4831837.1"/>
    </source>
</evidence>
<keyword evidence="3" id="KW-1185">Reference proteome</keyword>
<feature type="chain" id="PRO_5046080924" evidence="1">
    <location>
        <begin position="25"/>
        <end position="393"/>
    </location>
</feature>
<dbReference type="InterPro" id="IPR011426">
    <property type="entry name" value="CamS"/>
</dbReference>
<proteinExistence type="predicted"/>
<accession>A0ABU8G2Z8</accession>
<keyword evidence="1" id="KW-0732">Signal</keyword>
<dbReference type="Pfam" id="PF07537">
    <property type="entry name" value="CamS"/>
    <property type="match status" value="1"/>
</dbReference>
<dbReference type="CDD" id="cd13441">
    <property type="entry name" value="CamS_repeat_1"/>
    <property type="match status" value="1"/>
</dbReference>
<feature type="signal peptide" evidence="1">
    <location>
        <begin position="1"/>
        <end position="24"/>
    </location>
</feature>
<protein>
    <submittedName>
        <fullName evidence="2">CamS family sex pheromone protein</fullName>
    </submittedName>
</protein>
<dbReference type="Proteomes" id="UP001367922">
    <property type="component" value="Unassembled WGS sequence"/>
</dbReference>
<organism evidence="2 3">
    <name type="scientific">Bacillus yunxiaonensis</name>
    <dbReference type="NCBI Taxonomy" id="3127665"/>
    <lineage>
        <taxon>Bacteria</taxon>
        <taxon>Bacillati</taxon>
        <taxon>Bacillota</taxon>
        <taxon>Bacilli</taxon>
        <taxon>Bacillales</taxon>
        <taxon>Bacillaceae</taxon>
        <taxon>Bacillus</taxon>
    </lineage>
</organism>
<dbReference type="CDD" id="cd13440">
    <property type="entry name" value="CamS_repeat_2"/>
    <property type="match status" value="1"/>
</dbReference>
<dbReference type="PIRSF" id="PIRSF012509">
    <property type="entry name" value="CamS"/>
    <property type="match status" value="1"/>
</dbReference>
<name>A0ABU8G2Z8_9BACI</name>
<gene>
    <name evidence="2" type="ORF">WAX78_20630</name>
</gene>
<evidence type="ECO:0000256" key="1">
    <source>
        <dbReference type="SAM" id="SignalP"/>
    </source>
</evidence>
<dbReference type="Gene3D" id="3.10.570.10">
    <property type="entry name" value="sex pheromone staph- cam373 precursor domain"/>
    <property type="match status" value="1"/>
</dbReference>
<comment type="caution">
    <text evidence="2">The sequence shown here is derived from an EMBL/GenBank/DDBJ whole genome shotgun (WGS) entry which is preliminary data.</text>
</comment>
<dbReference type="EMBL" id="JBAWSV010000008">
    <property type="protein sequence ID" value="MEI4831837.1"/>
    <property type="molecule type" value="Genomic_DNA"/>
</dbReference>
<dbReference type="PROSITE" id="PS51257">
    <property type="entry name" value="PROKAR_LIPOPROTEIN"/>
    <property type="match status" value="1"/>
</dbReference>
<sequence length="393" mass="44247">MKKVILTVLSLGLLLSGCSTSLKKEDKVVDKTGNSKSQKIIPKYSISDDYYKTAVPFETGSARGLVVQGLNTRLDVDEFETGLMRIAKESFNTKDYIFQGGKYLDKDTVQALVGRKRTPEQQANLEKIAKKKLPDGLNPALPEGESETLTARNEKNPLYLAQILEQDYLKVKDNKQAELGGVVIGLAMNSVNYYAEEHGYPRENKISDEELLKQGKQMAQEILPILQQKDELKNVPITFAIYRQEAKSSLVPGSYLSYATVDKGSNKVDNWKAIDEKYYLFPSNAADSDYRQDATNVKNFNTHIADYFKDDYTAVVGRGFYKDGQLKEMKLEIPVQFSGKAEVIGFTQFVAGKVMEDFPNYVKVQVTIKSVERPEAIIIRDVKQDNPFVQILD</sequence>
<dbReference type="RefSeq" id="WP_336483912.1">
    <property type="nucleotide sequence ID" value="NZ_JBAWSV010000008.1"/>
</dbReference>
<reference evidence="2 3" key="1">
    <citation type="submission" date="2024-01" db="EMBL/GenBank/DDBJ databases">
        <title>Seven novel Bacillus-like species.</title>
        <authorList>
            <person name="Liu G."/>
        </authorList>
    </citation>
    <scope>NUCLEOTIDE SEQUENCE [LARGE SCALE GENOMIC DNA]</scope>
    <source>
        <strain evidence="2 3">FJAT-53711</strain>
    </source>
</reference>